<keyword evidence="1" id="KW-1133">Transmembrane helix</keyword>
<protein>
    <submittedName>
        <fullName evidence="2">Uncharacterized protein</fullName>
    </submittedName>
</protein>
<dbReference type="InterPro" id="IPR043993">
    <property type="entry name" value="T4SS_pilin"/>
</dbReference>
<sequence>MLKKLFLALFLVAVVVPVVAFAQVTLNLSYPNFGPFNPATNQSLGAIIGYVYYLIVGIAGLAAFVMLIWGGVQWLVSGAIPSQASEARDKVRNAIIGLLLVLASFLIAQAINPALTIINVDFLSLGDRSDLGRWLFGGASGSADYRCGPFLSGSFGVGGDMRYACEGNPPETPKPESCVSVTRLNDTGDLVIGGCGGSVCKDAGGELAEFNGNDNWYCCNVTIAGRSCEAGPPSNREVVEFPVTPVRTPLMQSIMRTRFGVYGCDDDGCVKAWRWFFSDTPNVCGSDVADSSPENEDICSGGIGGGTQIGSLWIHGPFVAVLYEHAGYSGERICFDARDQALYPSPPGLLINRLDDYDGWGNQTNSLRILQEGDPEIETICSVGGSPAFQVTL</sequence>
<reference evidence="2 3" key="1">
    <citation type="journal article" date="2016" name="Nat. Commun.">
        <title>Thousands of microbial genomes shed light on interconnected biogeochemical processes in an aquifer system.</title>
        <authorList>
            <person name="Anantharaman K."/>
            <person name="Brown C.T."/>
            <person name="Hug L.A."/>
            <person name="Sharon I."/>
            <person name="Castelle C.J."/>
            <person name="Probst A.J."/>
            <person name="Thomas B.C."/>
            <person name="Singh A."/>
            <person name="Wilkins M.J."/>
            <person name="Karaoz U."/>
            <person name="Brodie E.L."/>
            <person name="Williams K.H."/>
            <person name="Hubbard S.S."/>
            <person name="Banfield J.F."/>
        </authorList>
    </citation>
    <scope>NUCLEOTIDE SEQUENCE [LARGE SCALE GENOMIC DNA]</scope>
</reference>
<gene>
    <name evidence="2" type="ORF">A2843_01655</name>
</gene>
<proteinExistence type="predicted"/>
<organism evidence="2 3">
    <name type="scientific">Candidatus Wildermuthbacteria bacterium RIFCSPHIGHO2_01_FULL_48_27b</name>
    <dbReference type="NCBI Taxonomy" id="1802447"/>
    <lineage>
        <taxon>Bacteria</taxon>
        <taxon>Candidatus Wildermuthiibacteriota</taxon>
    </lineage>
</organism>
<dbReference type="Pfam" id="PF18895">
    <property type="entry name" value="T4SS_pilin"/>
    <property type="match status" value="1"/>
</dbReference>
<evidence type="ECO:0000313" key="2">
    <source>
        <dbReference type="EMBL" id="OHA63995.1"/>
    </source>
</evidence>
<dbReference type="Proteomes" id="UP000178170">
    <property type="component" value="Unassembled WGS sequence"/>
</dbReference>
<feature type="transmembrane region" description="Helical" evidence="1">
    <location>
        <begin position="46"/>
        <end position="72"/>
    </location>
</feature>
<name>A0A1G2QTQ6_9BACT</name>
<dbReference type="EMBL" id="MHTS01000023">
    <property type="protein sequence ID" value="OHA63995.1"/>
    <property type="molecule type" value="Genomic_DNA"/>
</dbReference>
<evidence type="ECO:0000313" key="3">
    <source>
        <dbReference type="Proteomes" id="UP000178170"/>
    </source>
</evidence>
<accession>A0A1G2QTQ6</accession>
<evidence type="ECO:0000256" key="1">
    <source>
        <dbReference type="SAM" id="Phobius"/>
    </source>
</evidence>
<keyword evidence="1" id="KW-0812">Transmembrane</keyword>
<keyword evidence="1" id="KW-0472">Membrane</keyword>
<comment type="caution">
    <text evidence="2">The sequence shown here is derived from an EMBL/GenBank/DDBJ whole genome shotgun (WGS) entry which is preliminary data.</text>
</comment>
<feature type="transmembrane region" description="Helical" evidence="1">
    <location>
        <begin position="93"/>
        <end position="111"/>
    </location>
</feature>
<dbReference type="AlphaFoldDB" id="A0A1G2QTQ6"/>